<accession>A0A346XVS1</accession>
<dbReference type="InterPro" id="IPR019494">
    <property type="entry name" value="FIST_C"/>
</dbReference>
<dbReference type="Proteomes" id="UP000264006">
    <property type="component" value="Chromosome"/>
</dbReference>
<sequence length="377" mass="37884">MGRGDDADARTAARDATLDAVRGSDPALLIVFWDASLEGDRVLAGVRDVVPSAPLIGGASDGLVAPDHASGHGVSVTALGGDGFSVATASALVGSDVADAGEAVASCLDEVEEKGSTVLLLVADGGIQPADELVFGAYRVAGADVPIVGGGLGWGSVLPGSAQLHDDHLVTGAVVAAAISSDGPLGVGQGHGCHRAHGPVEVTRSTGVVVELLDGRPALDVYLDITDAPDAVRHDPDAFSSWAMTRPLGLPQRTGEAVRHVAAADFDARTLQIAAAVPAGGQAWVMESDRHAVLGATSSALAGALDPFPDDHPSAVVAFDCVARHQVLGPEGVRQEGALLDAAVGGPVCGVYSYGEFGRLSGIHGYLNHSLVVLALG</sequence>
<evidence type="ECO:0000259" key="2">
    <source>
        <dbReference type="SMART" id="SM01204"/>
    </source>
</evidence>
<protein>
    <recommendedName>
        <fullName evidence="5">Histidine kinase</fullName>
    </recommendedName>
</protein>
<dbReference type="InterPro" id="IPR013702">
    <property type="entry name" value="FIST_domain_N"/>
</dbReference>
<organism evidence="3 4">
    <name type="scientific">Euzebya pacifica</name>
    <dbReference type="NCBI Taxonomy" id="1608957"/>
    <lineage>
        <taxon>Bacteria</taxon>
        <taxon>Bacillati</taxon>
        <taxon>Actinomycetota</taxon>
        <taxon>Nitriliruptoria</taxon>
        <taxon>Euzebyales</taxon>
    </lineage>
</organism>
<evidence type="ECO:0008006" key="5">
    <source>
        <dbReference type="Google" id="ProtNLM"/>
    </source>
</evidence>
<dbReference type="KEGG" id="euz:DVS28_a1626"/>
<dbReference type="EMBL" id="CP031165">
    <property type="protein sequence ID" value="AXV06318.1"/>
    <property type="molecule type" value="Genomic_DNA"/>
</dbReference>
<dbReference type="Pfam" id="PF10442">
    <property type="entry name" value="FIST_C"/>
    <property type="match status" value="1"/>
</dbReference>
<keyword evidence="4" id="KW-1185">Reference proteome</keyword>
<evidence type="ECO:0000313" key="3">
    <source>
        <dbReference type="EMBL" id="AXV06318.1"/>
    </source>
</evidence>
<gene>
    <name evidence="3" type="ORF">DVS28_a1626</name>
</gene>
<name>A0A346XVS1_9ACTN</name>
<feature type="domain" description="FIST C-domain" evidence="2">
    <location>
        <begin position="218"/>
        <end position="360"/>
    </location>
</feature>
<reference evidence="3 4" key="1">
    <citation type="submission" date="2018-09" db="EMBL/GenBank/DDBJ databases">
        <title>Complete genome sequence of Euzebya sp. DY32-46 isolated from seawater of Pacific Ocean.</title>
        <authorList>
            <person name="Xu L."/>
            <person name="Wu Y.-H."/>
            <person name="Xu X.-W."/>
        </authorList>
    </citation>
    <scope>NUCLEOTIDE SEQUENCE [LARGE SCALE GENOMIC DNA]</scope>
    <source>
        <strain evidence="3 4">DY32-46</strain>
    </source>
</reference>
<dbReference type="SMART" id="SM00897">
    <property type="entry name" value="FIST"/>
    <property type="match status" value="1"/>
</dbReference>
<evidence type="ECO:0000259" key="1">
    <source>
        <dbReference type="SMART" id="SM00897"/>
    </source>
</evidence>
<feature type="domain" description="FIST" evidence="1">
    <location>
        <begin position="25"/>
        <end position="217"/>
    </location>
</feature>
<proteinExistence type="predicted"/>
<dbReference type="PANTHER" id="PTHR40252">
    <property type="entry name" value="BLR0328 PROTEIN"/>
    <property type="match status" value="1"/>
</dbReference>
<evidence type="ECO:0000313" key="4">
    <source>
        <dbReference type="Proteomes" id="UP000264006"/>
    </source>
</evidence>
<dbReference type="SMART" id="SM01204">
    <property type="entry name" value="FIST_C"/>
    <property type="match status" value="1"/>
</dbReference>
<dbReference type="Pfam" id="PF08495">
    <property type="entry name" value="FIST"/>
    <property type="match status" value="1"/>
</dbReference>
<dbReference type="PANTHER" id="PTHR40252:SF2">
    <property type="entry name" value="BLR0328 PROTEIN"/>
    <property type="match status" value="1"/>
</dbReference>
<dbReference type="AlphaFoldDB" id="A0A346XVS1"/>